<dbReference type="CDD" id="cd03399">
    <property type="entry name" value="SPFH_flotillin"/>
    <property type="match status" value="1"/>
</dbReference>
<evidence type="ECO:0000259" key="8">
    <source>
        <dbReference type="Pfam" id="PF15975"/>
    </source>
</evidence>
<proteinExistence type="inferred from homology"/>
<feature type="compositionally biased region" description="Basic and acidic residues" evidence="5">
    <location>
        <begin position="501"/>
        <end position="512"/>
    </location>
</feature>
<keyword evidence="4" id="KW-0175">Coiled coil</keyword>
<evidence type="ECO:0000256" key="6">
    <source>
        <dbReference type="SAM" id="Phobius"/>
    </source>
</evidence>
<dbReference type="GO" id="GO:0005886">
    <property type="term" value="C:plasma membrane"/>
    <property type="evidence" value="ECO:0007669"/>
    <property type="project" value="TreeGrafter"/>
</dbReference>
<evidence type="ECO:0000259" key="7">
    <source>
        <dbReference type="Pfam" id="PF01145"/>
    </source>
</evidence>
<evidence type="ECO:0000256" key="3">
    <source>
        <dbReference type="ARBA" id="ARBA00023136"/>
    </source>
</evidence>
<gene>
    <name evidence="9" type="ordered locus">OB0205</name>
</gene>
<dbReference type="HOGENOM" id="CLU_038134_0_1_9"/>
<dbReference type="EMBL" id="BA000028">
    <property type="protein sequence ID" value="BAC12161.1"/>
    <property type="molecule type" value="Genomic_DNA"/>
</dbReference>
<dbReference type="PANTHER" id="PTHR13806">
    <property type="entry name" value="FLOTILLIN-RELATED"/>
    <property type="match status" value="1"/>
</dbReference>
<evidence type="ECO:0000256" key="4">
    <source>
        <dbReference type="SAM" id="Coils"/>
    </source>
</evidence>
<dbReference type="Pfam" id="PF15975">
    <property type="entry name" value="Flot"/>
    <property type="match status" value="1"/>
</dbReference>
<dbReference type="InterPro" id="IPR001107">
    <property type="entry name" value="Band_7"/>
</dbReference>
<keyword evidence="3 6" id="KW-0472">Membrane</keyword>
<dbReference type="RefSeq" id="WP_011064606.1">
    <property type="nucleotide sequence ID" value="NC_004193.1"/>
</dbReference>
<accession>Q8ETQ3</accession>
<dbReference type="Gene3D" id="3.30.479.30">
    <property type="entry name" value="Band 7 domain"/>
    <property type="match status" value="1"/>
</dbReference>
<reference evidence="9 10" key="2">
    <citation type="journal article" date="2002" name="Nucleic Acids Res.">
        <title>Genome sequence of Oceanobacillus iheyensis isolated from the Iheya Ridge and its unexpected adaptive capabilities to extreme environments.</title>
        <authorList>
            <person name="Takami H."/>
            <person name="Takaki Y."/>
            <person name="Uchiyama I."/>
        </authorList>
    </citation>
    <scope>NUCLEOTIDE SEQUENCE [LARGE SCALE GENOMIC DNA]</scope>
    <source>
        <strain evidence="10">DSM 14371 / CIP 107618 / JCM 11309 / KCTC 3954 / HTE831</strain>
    </source>
</reference>
<dbReference type="InterPro" id="IPR031905">
    <property type="entry name" value="Flotillin_C"/>
</dbReference>
<evidence type="ECO:0000256" key="1">
    <source>
        <dbReference type="ARBA" id="ARBA00004370"/>
    </source>
</evidence>
<keyword evidence="6" id="KW-0812">Transmembrane</keyword>
<dbReference type="SUPFAM" id="SSF117892">
    <property type="entry name" value="Band 7/SPFH domain"/>
    <property type="match status" value="1"/>
</dbReference>
<evidence type="ECO:0000313" key="10">
    <source>
        <dbReference type="Proteomes" id="UP000000822"/>
    </source>
</evidence>
<feature type="transmembrane region" description="Helical" evidence="6">
    <location>
        <begin position="6"/>
        <end position="27"/>
    </location>
</feature>
<dbReference type="AlphaFoldDB" id="Q8ETQ3"/>
<name>Q8ETQ3_OCEIH</name>
<feature type="domain" description="Flotillin C-terminal" evidence="8">
    <location>
        <begin position="345"/>
        <end position="439"/>
    </location>
</feature>
<feature type="domain" description="Band 7" evidence="7">
    <location>
        <begin position="38"/>
        <end position="228"/>
    </location>
</feature>
<sequence>MESMLIITILLALLGLAIIGGIVWFVYMKLRYKTVPSNVALIITGPKLGDPEKERNIFQDDEGRYMKVIRGGGHRLRMFQTSTPVPLTAFQLQITSPTVHTLKGVPIEAEAVAMLKVADSLEGIARYAEQFLGKDQDEIDEEITEVLAANLRAILAKLTVEDINNDRESFNQQVTEIAQKQLDDMGFRITSLGLTDLRDVDNSDYLTNLGRPETAQIRKHAEIAEATNRRETEIHKAQMNEQVEIERYEKEISISESRKAKELTDTRIKAETDRERAKTEAAYSLEQAERSLEVENERLKVDRQKKQEELDIQLLERQRKVDLEQKEVEVRRAAAEADYYEEVKRAEAAAEAKKRAGEADAEVIAKKSQAEVQAIRERAKAIDEHKEVMLLEMVIEMLPEFARAVSEPISNVDSIRILDNGDGKGMDRIPNSVTSMMTNMQDSLKQMTGLDLNAMLNRITGGNNTNDTEAPIQTLASKINHQPDNEAAAVDESNNAEGNTTEEKNESNNEEA</sequence>
<dbReference type="KEGG" id="oih:OB0205"/>
<evidence type="ECO:0000256" key="2">
    <source>
        <dbReference type="ARBA" id="ARBA00007161"/>
    </source>
</evidence>
<dbReference type="STRING" id="221109.gene:10732402"/>
<reference evidence="9 10" key="1">
    <citation type="journal article" date="2001" name="FEMS Microbiol. Lett.">
        <title>Oceanobacillus iheyensis gen. nov., sp. nov., a deep-sea extremely halotolerant and alkaliphilic species isolated from a depth of 1050 m on the Iheya Ridge.</title>
        <authorList>
            <person name="Lu J."/>
            <person name="Nogi Y."/>
            <person name="Takami H."/>
        </authorList>
    </citation>
    <scope>NUCLEOTIDE SEQUENCE [LARGE SCALE GENOMIC DNA]</scope>
    <source>
        <strain evidence="10">DSM 14371 / CIP 107618 / JCM 11309 / KCTC 3954 / HTE831</strain>
    </source>
</reference>
<dbReference type="PhylomeDB" id="Q8ETQ3"/>
<organism evidence="9 10">
    <name type="scientific">Oceanobacillus iheyensis (strain DSM 14371 / CIP 107618 / JCM 11309 / KCTC 3954 / HTE831)</name>
    <dbReference type="NCBI Taxonomy" id="221109"/>
    <lineage>
        <taxon>Bacteria</taxon>
        <taxon>Bacillati</taxon>
        <taxon>Bacillota</taxon>
        <taxon>Bacilli</taxon>
        <taxon>Bacillales</taxon>
        <taxon>Bacillaceae</taxon>
        <taxon>Oceanobacillus</taxon>
    </lineage>
</organism>
<evidence type="ECO:0000256" key="5">
    <source>
        <dbReference type="SAM" id="MobiDB-lite"/>
    </source>
</evidence>
<comment type="subcellular location">
    <subcellularLocation>
        <location evidence="1">Membrane</location>
    </subcellularLocation>
</comment>
<dbReference type="GO" id="GO:0072659">
    <property type="term" value="P:protein localization to plasma membrane"/>
    <property type="evidence" value="ECO:0007669"/>
    <property type="project" value="TreeGrafter"/>
</dbReference>
<dbReference type="Proteomes" id="UP000000822">
    <property type="component" value="Chromosome"/>
</dbReference>
<dbReference type="PANTHER" id="PTHR13806:SF46">
    <property type="entry name" value="FLOTILLIN-1-RELATED"/>
    <property type="match status" value="1"/>
</dbReference>
<keyword evidence="10" id="KW-1185">Reference proteome</keyword>
<comment type="similarity">
    <text evidence="2">Belongs to the band 7/mec-2 family. Flotillin subfamily.</text>
</comment>
<dbReference type="eggNOG" id="COG2268">
    <property type="taxonomic scope" value="Bacteria"/>
</dbReference>
<keyword evidence="6" id="KW-1133">Transmembrane helix</keyword>
<dbReference type="InterPro" id="IPR027705">
    <property type="entry name" value="Flotillin_fam"/>
</dbReference>
<dbReference type="Pfam" id="PF01145">
    <property type="entry name" value="Band_7"/>
    <property type="match status" value="1"/>
</dbReference>
<protein>
    <submittedName>
        <fullName evidence="9">Epidermal surface antigen (Flotillin-like protein)</fullName>
    </submittedName>
</protein>
<feature type="coiled-coil region" evidence="4">
    <location>
        <begin position="260"/>
        <end position="343"/>
    </location>
</feature>
<evidence type="ECO:0000313" key="9">
    <source>
        <dbReference type="EMBL" id="BAC12161.1"/>
    </source>
</evidence>
<feature type="region of interest" description="Disordered" evidence="5">
    <location>
        <begin position="474"/>
        <end position="512"/>
    </location>
</feature>
<dbReference type="GO" id="GO:0002020">
    <property type="term" value="F:protease binding"/>
    <property type="evidence" value="ECO:0007669"/>
    <property type="project" value="TreeGrafter"/>
</dbReference>
<dbReference type="InterPro" id="IPR036013">
    <property type="entry name" value="Band_7/SPFH_dom_sf"/>
</dbReference>